<keyword evidence="1" id="KW-0195">Cyclin</keyword>
<evidence type="ECO:0000256" key="1">
    <source>
        <dbReference type="ARBA" id="ARBA00023127"/>
    </source>
</evidence>
<dbReference type="GO" id="GO:0006357">
    <property type="term" value="P:regulation of transcription by RNA polymerase II"/>
    <property type="evidence" value="ECO:0007669"/>
    <property type="project" value="InterPro"/>
</dbReference>
<gene>
    <name evidence="2" type="ORF">PV328_004244</name>
</gene>
<keyword evidence="3" id="KW-1185">Reference proteome</keyword>
<evidence type="ECO:0000313" key="2">
    <source>
        <dbReference type="EMBL" id="KAK0165749.1"/>
    </source>
</evidence>
<dbReference type="Pfam" id="PF21797">
    <property type="entry name" value="CycT2-like_C"/>
    <property type="match status" value="1"/>
</dbReference>
<sequence length="180" mass="20787">MKVHDEPMPLERLIHEAFRDLLRNDEESTLTKSKMYQNLEYDIVANENVMLKTLGFQLTIDQPEGHITRCCEMLKVNSGTLQWAQVIAANSLHLTTMCLQYPPHIIGTFAVYFVCKWSKLEIPMSTEGQPWYSYMDEAITEDMLNKMAKVSKDSEDPSACSSYLRSIHYYSFDLNAKTTK</sequence>
<dbReference type="GO" id="GO:0016538">
    <property type="term" value="F:cyclin-dependent protein serine/threonine kinase regulator activity"/>
    <property type="evidence" value="ECO:0007669"/>
    <property type="project" value="InterPro"/>
</dbReference>
<reference evidence="2" key="1">
    <citation type="journal article" date="2023" name="bioRxiv">
        <title>Scaffold-level genome assemblies of two parasitoid biocontrol wasps reveal the parthenogenesis mechanism and an associated novel virus.</title>
        <authorList>
            <person name="Inwood S."/>
            <person name="Skelly J."/>
            <person name="Guhlin J."/>
            <person name="Harrop T."/>
            <person name="Goldson S."/>
            <person name="Dearden P."/>
        </authorList>
    </citation>
    <scope>NUCLEOTIDE SEQUENCE</scope>
    <source>
        <strain evidence="2">Irish</strain>
        <tissue evidence="2">Whole body</tissue>
    </source>
</reference>
<protein>
    <recommendedName>
        <fullName evidence="4">Cyclin-like domain-containing protein</fullName>
    </recommendedName>
</protein>
<proteinExistence type="predicted"/>
<dbReference type="AlphaFoldDB" id="A0AA39FA32"/>
<reference evidence="2" key="2">
    <citation type="submission" date="2023-03" db="EMBL/GenBank/DDBJ databases">
        <authorList>
            <person name="Inwood S.N."/>
            <person name="Skelly J.G."/>
            <person name="Guhlin J."/>
            <person name="Harrop T.W.R."/>
            <person name="Goldson S.G."/>
            <person name="Dearden P.K."/>
        </authorList>
    </citation>
    <scope>NUCLEOTIDE SEQUENCE</scope>
    <source>
        <strain evidence="2">Irish</strain>
        <tissue evidence="2">Whole body</tissue>
    </source>
</reference>
<evidence type="ECO:0000313" key="3">
    <source>
        <dbReference type="Proteomes" id="UP001168990"/>
    </source>
</evidence>
<comment type="caution">
    <text evidence="2">The sequence shown here is derived from an EMBL/GenBank/DDBJ whole genome shotgun (WGS) entry which is preliminary data.</text>
</comment>
<dbReference type="PANTHER" id="PTHR10026">
    <property type="entry name" value="CYCLIN"/>
    <property type="match status" value="1"/>
</dbReference>
<dbReference type="SUPFAM" id="SSF47954">
    <property type="entry name" value="Cyclin-like"/>
    <property type="match status" value="2"/>
</dbReference>
<accession>A0AA39FA32</accession>
<name>A0AA39FA32_9HYME</name>
<dbReference type="InterPro" id="IPR036915">
    <property type="entry name" value="Cyclin-like_sf"/>
</dbReference>
<dbReference type="EMBL" id="JAQQBS010001422">
    <property type="protein sequence ID" value="KAK0165749.1"/>
    <property type="molecule type" value="Genomic_DNA"/>
</dbReference>
<organism evidence="2 3">
    <name type="scientific">Microctonus aethiopoides</name>
    <dbReference type="NCBI Taxonomy" id="144406"/>
    <lineage>
        <taxon>Eukaryota</taxon>
        <taxon>Metazoa</taxon>
        <taxon>Ecdysozoa</taxon>
        <taxon>Arthropoda</taxon>
        <taxon>Hexapoda</taxon>
        <taxon>Insecta</taxon>
        <taxon>Pterygota</taxon>
        <taxon>Neoptera</taxon>
        <taxon>Endopterygota</taxon>
        <taxon>Hymenoptera</taxon>
        <taxon>Apocrita</taxon>
        <taxon>Ichneumonoidea</taxon>
        <taxon>Braconidae</taxon>
        <taxon>Euphorinae</taxon>
        <taxon>Microctonus</taxon>
    </lineage>
</organism>
<dbReference type="InterPro" id="IPR043198">
    <property type="entry name" value="Cyclin/Ssn8"/>
</dbReference>
<dbReference type="Gene3D" id="1.10.472.10">
    <property type="entry name" value="Cyclin-like"/>
    <property type="match status" value="2"/>
</dbReference>
<dbReference type="Proteomes" id="UP001168990">
    <property type="component" value="Unassembled WGS sequence"/>
</dbReference>
<evidence type="ECO:0008006" key="4">
    <source>
        <dbReference type="Google" id="ProtNLM"/>
    </source>
</evidence>